<comment type="similarity">
    <text evidence="1">Belongs to the cytochrome P450 family.</text>
</comment>
<evidence type="ECO:0000256" key="4">
    <source>
        <dbReference type="SAM" id="SignalP"/>
    </source>
</evidence>
<evidence type="ECO:0000256" key="3">
    <source>
        <dbReference type="ARBA" id="ARBA00023004"/>
    </source>
</evidence>
<accession>A0AAV1B6V5</accession>
<keyword evidence="2" id="KW-0479">Metal-binding</keyword>
<keyword evidence="4" id="KW-0732">Signal</keyword>
<dbReference type="GO" id="GO:0004497">
    <property type="term" value="F:monooxygenase activity"/>
    <property type="evidence" value="ECO:0007669"/>
    <property type="project" value="InterPro"/>
</dbReference>
<organism evidence="5 6">
    <name type="scientific">Vicia faba</name>
    <name type="common">Broad bean</name>
    <name type="synonym">Faba vulgaris</name>
    <dbReference type="NCBI Taxonomy" id="3906"/>
    <lineage>
        <taxon>Eukaryota</taxon>
        <taxon>Viridiplantae</taxon>
        <taxon>Streptophyta</taxon>
        <taxon>Embryophyta</taxon>
        <taxon>Tracheophyta</taxon>
        <taxon>Spermatophyta</taxon>
        <taxon>Magnoliopsida</taxon>
        <taxon>eudicotyledons</taxon>
        <taxon>Gunneridae</taxon>
        <taxon>Pentapetalae</taxon>
        <taxon>rosids</taxon>
        <taxon>fabids</taxon>
        <taxon>Fabales</taxon>
        <taxon>Fabaceae</taxon>
        <taxon>Papilionoideae</taxon>
        <taxon>50 kb inversion clade</taxon>
        <taxon>NPAAA clade</taxon>
        <taxon>Hologalegina</taxon>
        <taxon>IRL clade</taxon>
        <taxon>Fabeae</taxon>
        <taxon>Vicia</taxon>
    </lineage>
</organism>
<evidence type="ECO:0000313" key="6">
    <source>
        <dbReference type="Proteomes" id="UP001157006"/>
    </source>
</evidence>
<feature type="signal peptide" evidence="4">
    <location>
        <begin position="1"/>
        <end position="24"/>
    </location>
</feature>
<dbReference type="GO" id="GO:0005506">
    <property type="term" value="F:iron ion binding"/>
    <property type="evidence" value="ECO:0007669"/>
    <property type="project" value="InterPro"/>
</dbReference>
<name>A0AAV1B6V5_VICFA</name>
<gene>
    <name evidence="5" type="ORF">VFH_VI111480</name>
</gene>
<feature type="chain" id="PRO_5043662185" evidence="4">
    <location>
        <begin position="25"/>
        <end position="123"/>
    </location>
</feature>
<reference evidence="5 6" key="1">
    <citation type="submission" date="2023-01" db="EMBL/GenBank/DDBJ databases">
        <authorList>
            <person name="Kreplak J."/>
        </authorList>
    </citation>
    <scope>NUCLEOTIDE SEQUENCE [LARGE SCALE GENOMIC DNA]</scope>
</reference>
<dbReference type="EMBL" id="OX451741">
    <property type="protein sequence ID" value="CAI8618191.1"/>
    <property type="molecule type" value="Genomic_DNA"/>
</dbReference>
<keyword evidence="6" id="KW-1185">Reference proteome</keyword>
<evidence type="ECO:0000256" key="2">
    <source>
        <dbReference type="ARBA" id="ARBA00022723"/>
    </source>
</evidence>
<evidence type="ECO:0000256" key="1">
    <source>
        <dbReference type="ARBA" id="ARBA00010617"/>
    </source>
</evidence>
<dbReference type="GO" id="GO:0016705">
    <property type="term" value="F:oxidoreductase activity, acting on paired donors, with incorporation or reduction of molecular oxygen"/>
    <property type="evidence" value="ECO:0007669"/>
    <property type="project" value="InterPro"/>
</dbReference>
<evidence type="ECO:0000313" key="5">
    <source>
        <dbReference type="EMBL" id="CAI8618191.1"/>
    </source>
</evidence>
<keyword evidence="3" id="KW-0408">Iron</keyword>
<dbReference type="PANTHER" id="PTHR47955:SF15">
    <property type="entry name" value="CYTOCHROME P450 71A2-LIKE"/>
    <property type="match status" value="1"/>
</dbReference>
<dbReference type="InterPro" id="IPR036396">
    <property type="entry name" value="Cyt_P450_sf"/>
</dbReference>
<dbReference type="Gene3D" id="1.10.630.10">
    <property type="entry name" value="Cytochrome P450"/>
    <property type="match status" value="1"/>
</dbReference>
<sequence>MSFFTIFPLLVSLFFIIKWYSNHSATKKNLPPSPPRFPLLVSSADAASKIMKTHDLVFCDRPQRKTFDIMLYGSKDVASCAYGEYWRQVRSLRVLHLLSNKRVQSHRRVREEETAKMEPPLNG</sequence>
<dbReference type="GO" id="GO:0020037">
    <property type="term" value="F:heme binding"/>
    <property type="evidence" value="ECO:0007669"/>
    <property type="project" value="InterPro"/>
</dbReference>
<dbReference type="SUPFAM" id="SSF48264">
    <property type="entry name" value="Cytochrome P450"/>
    <property type="match status" value="1"/>
</dbReference>
<dbReference type="AlphaFoldDB" id="A0AAV1B6V5"/>
<dbReference type="Proteomes" id="UP001157006">
    <property type="component" value="Chromosome 6"/>
</dbReference>
<dbReference type="PANTHER" id="PTHR47955">
    <property type="entry name" value="CYTOCHROME P450 FAMILY 71 PROTEIN"/>
    <property type="match status" value="1"/>
</dbReference>
<protein>
    <submittedName>
        <fullName evidence="5">Uncharacterized protein</fullName>
    </submittedName>
</protein>
<proteinExistence type="inferred from homology"/>